<feature type="transmembrane region" description="Helical" evidence="1">
    <location>
        <begin position="55"/>
        <end position="77"/>
    </location>
</feature>
<reference evidence="4 5" key="1">
    <citation type="submission" date="2018-02" db="EMBL/GenBank/DDBJ databases">
        <title>Bacteriophage NCPPB3778 and a type I-E CRISPR drive the evolution of the US Biological Select Agent, Rathayibacter toxicus.</title>
        <authorList>
            <person name="Davis E.W.II."/>
            <person name="Tabima J.F."/>
            <person name="Weisberg A.J."/>
            <person name="Lopes L.D."/>
            <person name="Wiseman M.S."/>
            <person name="Wiseman M.S."/>
            <person name="Pupko T."/>
            <person name="Belcher M.S."/>
            <person name="Sechler A.J."/>
            <person name="Tancos M.A."/>
            <person name="Schroeder B.K."/>
            <person name="Murray T.D."/>
            <person name="Luster D.G."/>
            <person name="Schneider W.L."/>
            <person name="Rogers E."/>
            <person name="Andreote F.D."/>
            <person name="Grunwald N.J."/>
            <person name="Putnam M.L."/>
            <person name="Chang J.H."/>
        </authorList>
    </citation>
    <scope>NUCLEOTIDE SEQUENCE [LARGE SCALE GENOMIC DNA]</scope>
    <source>
        <strain evidence="3 5">AY1D6</strain>
        <strain evidence="2 4">AY1I9</strain>
    </source>
</reference>
<dbReference type="KEGG" id="rry:C1O28_11005"/>
<evidence type="ECO:0000313" key="5">
    <source>
        <dbReference type="Proteomes" id="UP000239698"/>
    </source>
</evidence>
<evidence type="ECO:0000313" key="2">
    <source>
        <dbReference type="EMBL" id="PPF11015.1"/>
    </source>
</evidence>
<dbReference type="Proteomes" id="UP000239698">
    <property type="component" value="Unassembled WGS sequence"/>
</dbReference>
<keyword evidence="1" id="KW-0812">Transmembrane</keyword>
<evidence type="ECO:0000313" key="3">
    <source>
        <dbReference type="EMBL" id="PPH74082.1"/>
    </source>
</evidence>
<accession>A0ABD6W638</accession>
<sequence length="243" mass="25504">MIPMLNAIRSETLRSISGLAFLAVLAFAVMIPALLLNSLVGSDVLKALPAPDASARVFSITASSFVVSMFVGSYSVTREYYYGSLDRSRVLFSPRRLFWAKVIASVLTSVALAAVLGVAWVAVSVWLMSEQGVDFIYSFAITRIFVGSLVASALGAIIGHGVGWAVRNYYVACALVLAIPLAAELPLLLNAPDVEKFLPSGAAAGVTNVAGLDVLPVVAAFAVSLLWAAGATVLGLILATRRQ</sequence>
<comment type="caution">
    <text evidence="2">The sequence shown here is derived from an EMBL/GenBank/DDBJ whole genome shotgun (WGS) entry which is preliminary data.</text>
</comment>
<gene>
    <name evidence="2" type="ORF">C5C04_12635</name>
    <name evidence="3" type="ORF">C5C40_13480</name>
</gene>
<feature type="transmembrane region" description="Helical" evidence="1">
    <location>
        <begin position="98"/>
        <end position="123"/>
    </location>
</feature>
<feature type="transmembrane region" description="Helical" evidence="1">
    <location>
        <begin position="135"/>
        <end position="157"/>
    </location>
</feature>
<name>A0ABD6W638_RATRA</name>
<evidence type="ECO:0000256" key="1">
    <source>
        <dbReference type="SAM" id="Phobius"/>
    </source>
</evidence>
<dbReference type="AlphaFoldDB" id="A0ABD6W638"/>
<dbReference type="EMBL" id="PSUL01000037">
    <property type="protein sequence ID" value="PPF11015.1"/>
    <property type="molecule type" value="Genomic_DNA"/>
</dbReference>
<evidence type="ECO:0008006" key="6">
    <source>
        <dbReference type="Google" id="ProtNLM"/>
    </source>
</evidence>
<dbReference type="GeneID" id="49821001"/>
<dbReference type="Proteomes" id="UP000237881">
    <property type="component" value="Unassembled WGS sequence"/>
</dbReference>
<keyword evidence="1" id="KW-0472">Membrane</keyword>
<keyword evidence="1" id="KW-1133">Transmembrane helix</keyword>
<feature type="transmembrane region" description="Helical" evidence="1">
    <location>
        <begin position="169"/>
        <end position="189"/>
    </location>
</feature>
<dbReference type="RefSeq" id="WP_097165204.1">
    <property type="nucleotide sequence ID" value="NZ_CP028129.1"/>
</dbReference>
<feature type="transmembrane region" description="Helical" evidence="1">
    <location>
        <begin position="217"/>
        <end position="239"/>
    </location>
</feature>
<keyword evidence="5" id="KW-1185">Reference proteome</keyword>
<protein>
    <recommendedName>
        <fullName evidence="6">ABC transporter permease</fullName>
    </recommendedName>
</protein>
<organism evidence="2 4">
    <name type="scientific">Rathayibacter rathayi</name>
    <name type="common">Corynebacterium rathayi</name>
    <dbReference type="NCBI Taxonomy" id="33887"/>
    <lineage>
        <taxon>Bacteria</taxon>
        <taxon>Bacillati</taxon>
        <taxon>Actinomycetota</taxon>
        <taxon>Actinomycetes</taxon>
        <taxon>Micrococcales</taxon>
        <taxon>Microbacteriaceae</taxon>
        <taxon>Rathayibacter</taxon>
    </lineage>
</organism>
<proteinExistence type="predicted"/>
<evidence type="ECO:0000313" key="4">
    <source>
        <dbReference type="Proteomes" id="UP000237881"/>
    </source>
</evidence>
<dbReference type="EMBL" id="PSVT01000039">
    <property type="protein sequence ID" value="PPH74082.1"/>
    <property type="molecule type" value="Genomic_DNA"/>
</dbReference>
<feature type="transmembrane region" description="Helical" evidence="1">
    <location>
        <begin position="12"/>
        <end position="35"/>
    </location>
</feature>